<reference evidence="2 3" key="1">
    <citation type="journal article" date="2013" name="Genome Announc.">
        <title>Complete Genome Sequence of Glaciecola psychrophila Strain 170T.</title>
        <authorList>
            <person name="Yin J."/>
            <person name="Chen J."/>
            <person name="Liu G."/>
            <person name="Yu Y."/>
            <person name="Song L."/>
            <person name="Wang X."/>
            <person name="Qu X."/>
        </authorList>
    </citation>
    <scope>NUCLEOTIDE SEQUENCE [LARGE SCALE GENOMIC DNA]</scope>
    <source>
        <strain evidence="2 3">170</strain>
    </source>
</reference>
<organism evidence="2 3">
    <name type="scientific">Paraglaciecola psychrophila 170</name>
    <dbReference type="NCBI Taxonomy" id="1129794"/>
    <lineage>
        <taxon>Bacteria</taxon>
        <taxon>Pseudomonadati</taxon>
        <taxon>Pseudomonadota</taxon>
        <taxon>Gammaproteobacteria</taxon>
        <taxon>Alteromonadales</taxon>
        <taxon>Alteromonadaceae</taxon>
        <taxon>Paraglaciecola</taxon>
    </lineage>
</organism>
<evidence type="ECO:0000313" key="3">
    <source>
        <dbReference type="Proteomes" id="UP000011864"/>
    </source>
</evidence>
<feature type="region of interest" description="Disordered" evidence="1">
    <location>
        <begin position="1"/>
        <end position="20"/>
    </location>
</feature>
<keyword evidence="3" id="KW-1185">Reference proteome</keyword>
<dbReference type="EMBL" id="CP003837">
    <property type="protein sequence ID" value="AGH46127.1"/>
    <property type="molecule type" value="Genomic_DNA"/>
</dbReference>
<evidence type="ECO:0000313" key="2">
    <source>
        <dbReference type="EMBL" id="AGH46127.1"/>
    </source>
</evidence>
<evidence type="ECO:0000256" key="1">
    <source>
        <dbReference type="SAM" id="MobiDB-lite"/>
    </source>
</evidence>
<dbReference type="HOGENOM" id="CLU_2634884_0_0_6"/>
<dbReference type="AlphaFoldDB" id="K7A4E1"/>
<accession>K7A4E1</accession>
<dbReference type="RefSeq" id="WP_007634424.1">
    <property type="nucleotide sequence ID" value="NC_020514.1"/>
</dbReference>
<dbReference type="PATRIC" id="fig|1129794.4.peg.4008"/>
<name>K7A4E1_9ALTE</name>
<dbReference type="Proteomes" id="UP000011864">
    <property type="component" value="Chromosome"/>
</dbReference>
<proteinExistence type="predicted"/>
<protein>
    <submittedName>
        <fullName evidence="2">Lipase/esterase</fullName>
    </submittedName>
</protein>
<gene>
    <name evidence="2" type="ORF">C427_4022</name>
</gene>
<dbReference type="STRING" id="1129794.C427_4022"/>
<dbReference type="KEGG" id="gps:C427_4022"/>
<sequence length="77" mass="8656">MPKDKTAEYHLANPSKQPSHTITTILQGDKDDIVPVFELDKLQRRVILLEGGGRFDWIHPGSEAFKTLTQQLDGLAK</sequence>